<dbReference type="GO" id="GO:0090729">
    <property type="term" value="F:toxin activity"/>
    <property type="evidence" value="ECO:0007669"/>
    <property type="project" value="UniProtKB-KW"/>
</dbReference>
<protein>
    <recommendedName>
        <fullName evidence="8">Ribonuclease VapC</fullName>
        <shortName evidence="8">RNase VapC</shortName>
        <ecNumber evidence="8">3.1.-.-</ecNumber>
    </recommendedName>
    <alternativeName>
        <fullName evidence="8">Toxin VapC</fullName>
    </alternativeName>
</protein>
<dbReference type="HAMAP" id="MF_00265">
    <property type="entry name" value="VapC_Nob1"/>
    <property type="match status" value="1"/>
</dbReference>
<keyword evidence="3 8" id="KW-0540">Nuclease</keyword>
<reference evidence="10 11" key="1">
    <citation type="submission" date="2019-04" db="EMBL/GenBank/DDBJ databases">
        <authorList>
            <person name="Li J."/>
        </authorList>
    </citation>
    <scope>NUCLEOTIDE SEQUENCE [LARGE SCALE GENOMIC DNA]</scope>
    <source>
        <strain evidence="10 11">KCTC 42687</strain>
    </source>
</reference>
<feature type="binding site" evidence="8">
    <location>
        <position position="6"/>
    </location>
    <ligand>
        <name>Mg(2+)</name>
        <dbReference type="ChEBI" id="CHEBI:18420"/>
    </ligand>
</feature>
<dbReference type="AlphaFoldDB" id="A0A4U0RNH7"/>
<evidence type="ECO:0000256" key="1">
    <source>
        <dbReference type="ARBA" id="ARBA00001946"/>
    </source>
</evidence>
<evidence type="ECO:0000313" key="11">
    <source>
        <dbReference type="Proteomes" id="UP000309747"/>
    </source>
</evidence>
<dbReference type="RefSeq" id="WP_136887462.1">
    <property type="nucleotide sequence ID" value="NZ_SUNI01000027.1"/>
</dbReference>
<comment type="similarity">
    <text evidence="7 8">Belongs to the PINc/VapC protein family.</text>
</comment>
<dbReference type="InterPro" id="IPR050556">
    <property type="entry name" value="Type_II_TA_system_RNase"/>
</dbReference>
<proteinExistence type="inferred from homology"/>
<comment type="caution">
    <text evidence="10">The sequence shown here is derived from an EMBL/GenBank/DDBJ whole genome shotgun (WGS) entry which is preliminary data.</text>
</comment>
<dbReference type="Gene3D" id="3.40.50.1010">
    <property type="entry name" value="5'-nuclease"/>
    <property type="match status" value="1"/>
</dbReference>
<organism evidence="10 11">
    <name type="scientific">Paracoccus gahaiensis</name>
    <dbReference type="NCBI Taxonomy" id="1706839"/>
    <lineage>
        <taxon>Bacteria</taxon>
        <taxon>Pseudomonadati</taxon>
        <taxon>Pseudomonadota</taxon>
        <taxon>Alphaproteobacteria</taxon>
        <taxon>Rhodobacterales</taxon>
        <taxon>Paracoccaceae</taxon>
        <taxon>Paracoccus</taxon>
    </lineage>
</organism>
<keyword evidence="8" id="KW-0800">Toxin</keyword>
<dbReference type="InterPro" id="IPR029060">
    <property type="entry name" value="PIN-like_dom_sf"/>
</dbReference>
<dbReference type="EMBL" id="SUNI01000027">
    <property type="protein sequence ID" value="TJZ89694.1"/>
    <property type="molecule type" value="Genomic_DNA"/>
</dbReference>
<evidence type="ECO:0000259" key="9">
    <source>
        <dbReference type="Pfam" id="PF01850"/>
    </source>
</evidence>
<dbReference type="EC" id="3.1.-.-" evidence="8"/>
<feature type="domain" description="PIN" evidence="9">
    <location>
        <begin position="3"/>
        <end position="114"/>
    </location>
</feature>
<feature type="binding site" evidence="8">
    <location>
        <position position="92"/>
    </location>
    <ligand>
        <name>Mg(2+)</name>
        <dbReference type="ChEBI" id="CHEBI:18420"/>
    </ligand>
</feature>
<evidence type="ECO:0000256" key="5">
    <source>
        <dbReference type="ARBA" id="ARBA00022801"/>
    </source>
</evidence>
<dbReference type="GO" id="GO:0016787">
    <property type="term" value="F:hydrolase activity"/>
    <property type="evidence" value="ECO:0007669"/>
    <property type="project" value="UniProtKB-KW"/>
</dbReference>
<dbReference type="GO" id="GO:0004540">
    <property type="term" value="F:RNA nuclease activity"/>
    <property type="evidence" value="ECO:0007669"/>
    <property type="project" value="InterPro"/>
</dbReference>
<name>A0A4U0RNH7_9RHOB</name>
<dbReference type="PANTHER" id="PTHR33653">
    <property type="entry name" value="RIBONUCLEASE VAPC2"/>
    <property type="match status" value="1"/>
</dbReference>
<evidence type="ECO:0000256" key="8">
    <source>
        <dbReference type="HAMAP-Rule" id="MF_00265"/>
    </source>
</evidence>
<sequence>MRVVVDTSAWIEWLTGSPTAEQIAGHLPDQEDWLVPTMVQLELAKWLTRAVGEDKADQVIAFTQVCQVVALDTEIALAAADACRVHKLASADAIIFATARTQGATLLTCDAHFEGLEGVTLIRKVTT</sequence>
<evidence type="ECO:0000256" key="2">
    <source>
        <dbReference type="ARBA" id="ARBA00022649"/>
    </source>
</evidence>
<dbReference type="Pfam" id="PF01850">
    <property type="entry name" value="PIN"/>
    <property type="match status" value="1"/>
</dbReference>
<evidence type="ECO:0000256" key="4">
    <source>
        <dbReference type="ARBA" id="ARBA00022723"/>
    </source>
</evidence>
<accession>A0A4U0RNH7</accession>
<keyword evidence="2 8" id="KW-1277">Toxin-antitoxin system</keyword>
<evidence type="ECO:0000256" key="7">
    <source>
        <dbReference type="ARBA" id="ARBA00038093"/>
    </source>
</evidence>
<evidence type="ECO:0000256" key="6">
    <source>
        <dbReference type="ARBA" id="ARBA00022842"/>
    </source>
</evidence>
<dbReference type="GO" id="GO:0000287">
    <property type="term" value="F:magnesium ion binding"/>
    <property type="evidence" value="ECO:0007669"/>
    <property type="project" value="UniProtKB-UniRule"/>
</dbReference>
<dbReference type="OrthoDB" id="7350421at2"/>
<gene>
    <name evidence="8" type="primary">vapC</name>
    <name evidence="10" type="ORF">FA743_17960</name>
</gene>
<dbReference type="InterPro" id="IPR002716">
    <property type="entry name" value="PIN_dom"/>
</dbReference>
<dbReference type="Proteomes" id="UP000309747">
    <property type="component" value="Unassembled WGS sequence"/>
</dbReference>
<keyword evidence="4 8" id="KW-0479">Metal-binding</keyword>
<keyword evidence="11" id="KW-1185">Reference proteome</keyword>
<dbReference type="CDD" id="cd18686">
    <property type="entry name" value="PIN_VapC-like"/>
    <property type="match status" value="1"/>
</dbReference>
<evidence type="ECO:0000256" key="3">
    <source>
        <dbReference type="ARBA" id="ARBA00022722"/>
    </source>
</evidence>
<keyword evidence="5 8" id="KW-0378">Hydrolase</keyword>
<comment type="cofactor">
    <cofactor evidence="1 8">
        <name>Mg(2+)</name>
        <dbReference type="ChEBI" id="CHEBI:18420"/>
    </cofactor>
</comment>
<dbReference type="PANTHER" id="PTHR33653:SF1">
    <property type="entry name" value="RIBONUCLEASE VAPC2"/>
    <property type="match status" value="1"/>
</dbReference>
<keyword evidence="6 8" id="KW-0460">Magnesium</keyword>
<comment type="function">
    <text evidence="8">Toxic component of a toxin-antitoxin (TA) system. An RNase.</text>
</comment>
<dbReference type="SUPFAM" id="SSF88723">
    <property type="entry name" value="PIN domain-like"/>
    <property type="match status" value="1"/>
</dbReference>
<dbReference type="InterPro" id="IPR022907">
    <property type="entry name" value="VapC_family"/>
</dbReference>
<evidence type="ECO:0000313" key="10">
    <source>
        <dbReference type="EMBL" id="TJZ89694.1"/>
    </source>
</evidence>